<dbReference type="EMBL" id="PDJF01000001">
    <property type="protein sequence ID" value="PFG27442.1"/>
    <property type="molecule type" value="Genomic_DNA"/>
</dbReference>
<sequence length="61" mass="6263">MLTKIRLLLSNDEGLSTIEYALGTVAAAAMAGILYLIINSGGVTDALEGVITDALNNRPGS</sequence>
<keyword evidence="3" id="KW-1185">Reference proteome</keyword>
<dbReference type="Pfam" id="PF14029">
    <property type="entry name" value="DUF4244"/>
    <property type="match status" value="1"/>
</dbReference>
<keyword evidence="1" id="KW-0472">Membrane</keyword>
<dbReference type="STRING" id="1724.GCA_001044175_00713"/>
<feature type="transmembrane region" description="Helical" evidence="1">
    <location>
        <begin position="20"/>
        <end position="38"/>
    </location>
</feature>
<dbReference type="InterPro" id="IPR025338">
    <property type="entry name" value="DUF4244"/>
</dbReference>
<evidence type="ECO:0000313" key="2">
    <source>
        <dbReference type="EMBL" id="PFG27442.1"/>
    </source>
</evidence>
<comment type="caution">
    <text evidence="2">The sequence shown here is derived from an EMBL/GenBank/DDBJ whole genome shotgun (WGS) entry which is preliminary data.</text>
</comment>
<proteinExistence type="predicted"/>
<gene>
    <name evidence="2" type="ORF">ATK06_0501</name>
</gene>
<keyword evidence="1" id="KW-1133">Transmembrane helix</keyword>
<evidence type="ECO:0000313" key="3">
    <source>
        <dbReference type="Proteomes" id="UP000221653"/>
    </source>
</evidence>
<dbReference type="RefSeq" id="WP_048378831.1">
    <property type="nucleotide sequence ID" value="NZ_LDYE01000002.1"/>
</dbReference>
<dbReference type="OrthoDB" id="3748241at2"/>
<organism evidence="2 3">
    <name type="scientific">Corynebacterium renale</name>
    <dbReference type="NCBI Taxonomy" id="1724"/>
    <lineage>
        <taxon>Bacteria</taxon>
        <taxon>Bacillati</taxon>
        <taxon>Actinomycetota</taxon>
        <taxon>Actinomycetes</taxon>
        <taxon>Mycobacteriales</taxon>
        <taxon>Corynebacteriaceae</taxon>
        <taxon>Corynebacterium</taxon>
    </lineage>
</organism>
<evidence type="ECO:0000256" key="1">
    <source>
        <dbReference type="SAM" id="Phobius"/>
    </source>
</evidence>
<accession>A0A2A9DNA9</accession>
<reference evidence="2 3" key="1">
    <citation type="submission" date="2017-10" db="EMBL/GenBank/DDBJ databases">
        <title>Sequencing the genomes of 1000 actinobacteria strains.</title>
        <authorList>
            <person name="Klenk H.-P."/>
        </authorList>
    </citation>
    <scope>NUCLEOTIDE SEQUENCE [LARGE SCALE GENOMIC DNA]</scope>
    <source>
        <strain evidence="2 3">DSM 20688</strain>
    </source>
</reference>
<keyword evidence="1" id="KW-0812">Transmembrane</keyword>
<dbReference type="AlphaFoldDB" id="A0A2A9DNA9"/>
<protein>
    <submittedName>
        <fullName evidence="2">Uncharacterized protein DUF4244</fullName>
    </submittedName>
</protein>
<dbReference type="Proteomes" id="UP000221653">
    <property type="component" value="Unassembled WGS sequence"/>
</dbReference>
<name>A0A2A9DNA9_9CORY</name>